<feature type="region of interest" description="Disordered" evidence="1">
    <location>
        <begin position="258"/>
        <end position="295"/>
    </location>
</feature>
<keyword evidence="2" id="KW-0472">Membrane</keyword>
<name>A0A0C9URP7_SPHS4</name>
<protein>
    <submittedName>
        <fullName evidence="3">Uncharacterized protein</fullName>
    </submittedName>
</protein>
<evidence type="ECO:0000256" key="2">
    <source>
        <dbReference type="SAM" id="Phobius"/>
    </source>
</evidence>
<dbReference type="HOGENOM" id="CLU_863437_0_0_1"/>
<organism evidence="3 4">
    <name type="scientific">Sphaerobolus stellatus (strain SS14)</name>
    <dbReference type="NCBI Taxonomy" id="990650"/>
    <lineage>
        <taxon>Eukaryota</taxon>
        <taxon>Fungi</taxon>
        <taxon>Dikarya</taxon>
        <taxon>Basidiomycota</taxon>
        <taxon>Agaricomycotina</taxon>
        <taxon>Agaricomycetes</taxon>
        <taxon>Phallomycetidae</taxon>
        <taxon>Geastrales</taxon>
        <taxon>Sphaerobolaceae</taxon>
        <taxon>Sphaerobolus</taxon>
    </lineage>
</organism>
<accession>A0A0C9URP7</accession>
<feature type="transmembrane region" description="Helical" evidence="2">
    <location>
        <begin position="146"/>
        <end position="164"/>
    </location>
</feature>
<dbReference type="AlphaFoldDB" id="A0A0C9URP7"/>
<dbReference type="OrthoDB" id="2355659at2759"/>
<keyword evidence="2" id="KW-0812">Transmembrane</keyword>
<dbReference type="Proteomes" id="UP000054279">
    <property type="component" value="Unassembled WGS sequence"/>
</dbReference>
<evidence type="ECO:0000313" key="4">
    <source>
        <dbReference type="Proteomes" id="UP000054279"/>
    </source>
</evidence>
<keyword evidence="4" id="KW-1185">Reference proteome</keyword>
<feature type="compositionally biased region" description="Basic residues" evidence="1">
    <location>
        <begin position="264"/>
        <end position="273"/>
    </location>
</feature>
<proteinExistence type="predicted"/>
<keyword evidence="2" id="KW-1133">Transmembrane helix</keyword>
<reference evidence="3 4" key="1">
    <citation type="submission" date="2014-06" db="EMBL/GenBank/DDBJ databases">
        <title>Evolutionary Origins and Diversification of the Mycorrhizal Mutualists.</title>
        <authorList>
            <consortium name="DOE Joint Genome Institute"/>
            <consortium name="Mycorrhizal Genomics Consortium"/>
            <person name="Kohler A."/>
            <person name="Kuo A."/>
            <person name="Nagy L.G."/>
            <person name="Floudas D."/>
            <person name="Copeland A."/>
            <person name="Barry K.W."/>
            <person name="Cichocki N."/>
            <person name="Veneault-Fourrey C."/>
            <person name="LaButti K."/>
            <person name="Lindquist E.A."/>
            <person name="Lipzen A."/>
            <person name="Lundell T."/>
            <person name="Morin E."/>
            <person name="Murat C."/>
            <person name="Riley R."/>
            <person name="Ohm R."/>
            <person name="Sun H."/>
            <person name="Tunlid A."/>
            <person name="Henrissat B."/>
            <person name="Grigoriev I.V."/>
            <person name="Hibbett D.S."/>
            <person name="Martin F."/>
        </authorList>
    </citation>
    <scope>NUCLEOTIDE SEQUENCE [LARGE SCALE GENOMIC DNA]</scope>
    <source>
        <strain evidence="3 4">SS14</strain>
    </source>
</reference>
<gene>
    <name evidence="3" type="ORF">M422DRAFT_781818</name>
</gene>
<feature type="transmembrane region" description="Helical" evidence="2">
    <location>
        <begin position="53"/>
        <end position="78"/>
    </location>
</feature>
<sequence length="295" mass="33111">MYSRSATLFLALAGTLLNAAAAVHLFALWQALRTFDTDSEYEGSEEYTLDALRFIWCLLSLYYTVAAAACVVGILGVVRRIPSYVRLFRDYSFADLGLCTFSTIAFSFASFRPEIRSAICEELSRHPDLLRDLAESGLNIENCEGYFENAVVALVGLMGILLVVRLQFTLTISHYYTHLFRNALHLSIVRPSSRSSPHPHRIYLLPNTSTPLSDFSSTHPHSHTMSHTEQPDIIVYAPVSINSDDARQLDATEAWVSLPPRSSHAPHHSRRGRINLPVRPNEGLLPHYQDLPKEV</sequence>
<evidence type="ECO:0000256" key="1">
    <source>
        <dbReference type="SAM" id="MobiDB-lite"/>
    </source>
</evidence>
<evidence type="ECO:0000313" key="3">
    <source>
        <dbReference type="EMBL" id="KIJ37479.1"/>
    </source>
</evidence>
<dbReference type="EMBL" id="KN837169">
    <property type="protein sequence ID" value="KIJ37479.1"/>
    <property type="molecule type" value="Genomic_DNA"/>
</dbReference>